<evidence type="ECO:0000256" key="2">
    <source>
        <dbReference type="RuleBase" id="RU369042"/>
    </source>
</evidence>
<keyword evidence="2" id="KW-0233">DNA recombination</keyword>
<accession>A0AAD9G9P8</accession>
<comment type="subcellular location">
    <subcellularLocation>
        <location evidence="2">Nucleus</location>
    </subcellularLocation>
</comment>
<dbReference type="GO" id="GO:0003677">
    <property type="term" value="F:DNA binding"/>
    <property type="evidence" value="ECO:0007669"/>
    <property type="project" value="UniProtKB-UniRule"/>
</dbReference>
<keyword evidence="1 2" id="KW-0378">Hydrolase</keyword>
<proteinExistence type="inferred from homology"/>
<keyword evidence="2" id="KW-0234">DNA repair</keyword>
<protein>
    <recommendedName>
        <fullName evidence="2">Crossover junction endonuclease MUS81</fullName>
        <ecNumber evidence="2">3.1.22.-</ecNumber>
    </recommendedName>
</protein>
<dbReference type="SMART" id="SM00891">
    <property type="entry name" value="ERCC4"/>
    <property type="match status" value="1"/>
</dbReference>
<comment type="caution">
    <text evidence="5">The sequence shown here is derived from an EMBL/GenBank/DDBJ whole genome shotgun (WGS) entry which is preliminary data.</text>
</comment>
<keyword evidence="2" id="KW-0479">Metal-binding</keyword>
<keyword evidence="2" id="KW-0227">DNA damage</keyword>
<keyword evidence="2" id="KW-0255">Endonuclease</keyword>
<feature type="region of interest" description="Disordered" evidence="3">
    <location>
        <begin position="408"/>
        <end position="473"/>
    </location>
</feature>
<evidence type="ECO:0000256" key="1">
    <source>
        <dbReference type="ARBA" id="ARBA00022801"/>
    </source>
</evidence>
<dbReference type="GO" id="GO:0008821">
    <property type="term" value="F:crossover junction DNA endonuclease activity"/>
    <property type="evidence" value="ECO:0007669"/>
    <property type="project" value="UniProtKB-UniRule"/>
</dbReference>
<reference evidence="5" key="1">
    <citation type="journal article" date="2014" name="Nucleic Acids Res.">
        <title>The evolutionary dynamics of variant antigen genes in Babesia reveal a history of genomic innovation underlying host-parasite interaction.</title>
        <authorList>
            <person name="Jackson A.P."/>
            <person name="Otto T.D."/>
            <person name="Darby A."/>
            <person name="Ramaprasad A."/>
            <person name="Xia D."/>
            <person name="Echaide I.E."/>
            <person name="Farber M."/>
            <person name="Gahlot S."/>
            <person name="Gamble J."/>
            <person name="Gupta D."/>
            <person name="Gupta Y."/>
            <person name="Jackson L."/>
            <person name="Malandrin L."/>
            <person name="Malas T.B."/>
            <person name="Moussa E."/>
            <person name="Nair M."/>
            <person name="Reid A.J."/>
            <person name="Sanders M."/>
            <person name="Sharma J."/>
            <person name="Tracey A."/>
            <person name="Quail M.A."/>
            <person name="Weir W."/>
            <person name="Wastling J.M."/>
            <person name="Hall N."/>
            <person name="Willadsen P."/>
            <person name="Lingelbach K."/>
            <person name="Shiels B."/>
            <person name="Tait A."/>
            <person name="Berriman M."/>
            <person name="Allred D.R."/>
            <person name="Pain A."/>
        </authorList>
    </citation>
    <scope>NUCLEOTIDE SEQUENCE</scope>
    <source>
        <strain evidence="5">1802A</strain>
    </source>
</reference>
<sequence length="1087" mass="121739">MRNEDSKRLKRGLELVHPANHVFYRRIVAELQRARQSNNSRRMSSLNAVMLTLERYPMPIRSVQDAVMLAGVGDLTVMAFEAAIKRHGTPEYSREICAGHAEKVFARLRTFLTNTDFNKEPASTPGDWKPLRYSNAWTFIMVLGLFSDSETNGKLAVDDILHKAEELRRNIPKCKLKDLSCLRPLIERGLVEFSPLPNPSKVAKTANKEAGEVFSTKRKKRFIYGLTGKGRRMAEDLISACEVPISLKPRVDALLTQVSISQQTSVDDFEASGGSAQEPEGTNTSDNIYVDYYTQDTASSMRDNERTTASIGDWDHMHRKEQTQICTPNSDKTSQTYIREDIDSLISFRCSDPSQYVRPLNLNSATGHPEAVPEVISIGDSESSGGASGLLQLSQLQEAGSIHTNAEVADKSQQYNSEEETVNACGQNTIEPKEQSAESTDTNMKGDPTSMGNIARDEVNTPVSNDGPMHISSPAMISQEKQDSEGFRTPSTPISSIEVIDGVAENRSEIGNDGWYHQEHEPTVNKKQRDVYSTSPIYTQADIDVYDVTSDRYRRLMEGYDEAPQCYSQYGHDSDALGLGQSSPLVTIYDSDYDSTGLKHQGHCGNSIFHDGSIRGDNSHDSHVENAHTRDIDIPSDKPFKDEMQECIEINSSSQKSDSPVTTSQDALSQLSATYRNTSLHRATISPCDRFMPLKQRLHQKYGIDLGDNLGLYEIITVVDNREMQDADGRYQRRVTEIFADAEKTVVFRQLPLGDVIWLLKYIPENGGHEKMSMSPGCDREDGQCSAGVVGATEQEDDIRATQTENSVRMNKDEKARNTMKDDLADCFVLDWVVERKTTADLIASVTDGRYDDQKLRMLRLVGFKHVCYLFEDIEAGSAVGRVNAIKSVNAAAIASARIHTQLVTGFNVVRTTGMSHTASNILTMHKHIERCIRERMRDVTTISAELMRQWLERNYMKFHEWDVSNRKQNQMTFLELFGKQLRSIPGCGTDTTRAILSAWPTPFMLSQELRTSNMAYINETLAAHRTKGKRAPVSNNYLTVIRHSQGAIRQAGTRKSRRSTQVTTHTRQLPLVARVGPCQIQTAHIH</sequence>
<keyword evidence="2" id="KW-0540">Nuclease</keyword>
<comment type="cofactor">
    <cofactor evidence="2">
        <name>Mg(2+)</name>
        <dbReference type="ChEBI" id="CHEBI:18420"/>
    </cofactor>
</comment>
<dbReference type="Gene3D" id="3.40.50.10130">
    <property type="match status" value="1"/>
</dbReference>
<dbReference type="AlphaFoldDB" id="A0AAD9G9P8"/>
<dbReference type="PANTHER" id="PTHR13451:SF0">
    <property type="entry name" value="CROSSOVER JUNCTION ENDONUCLEASE MUS81"/>
    <property type="match status" value="1"/>
</dbReference>
<organism evidence="5 6">
    <name type="scientific">Babesia divergens</name>
    <dbReference type="NCBI Taxonomy" id="32595"/>
    <lineage>
        <taxon>Eukaryota</taxon>
        <taxon>Sar</taxon>
        <taxon>Alveolata</taxon>
        <taxon>Apicomplexa</taxon>
        <taxon>Aconoidasida</taxon>
        <taxon>Piroplasmida</taxon>
        <taxon>Babesiidae</taxon>
        <taxon>Babesia</taxon>
    </lineage>
</organism>
<dbReference type="InterPro" id="IPR011335">
    <property type="entry name" value="Restrct_endonuc-II-like"/>
</dbReference>
<dbReference type="EMBL" id="JAHBMH010000063">
    <property type="protein sequence ID" value="KAK1934365.1"/>
    <property type="molecule type" value="Genomic_DNA"/>
</dbReference>
<dbReference type="Proteomes" id="UP001195914">
    <property type="component" value="Unassembled WGS sequence"/>
</dbReference>
<evidence type="ECO:0000259" key="4">
    <source>
        <dbReference type="SMART" id="SM00891"/>
    </source>
</evidence>
<dbReference type="PANTHER" id="PTHR13451">
    <property type="entry name" value="CLASS II CROSSOVER JUNCTION ENDONUCLEASE MUS81"/>
    <property type="match status" value="1"/>
</dbReference>
<dbReference type="InterPro" id="IPR047416">
    <property type="entry name" value="XPF_nuclease_Mus81"/>
</dbReference>
<comment type="function">
    <text evidence="2">Interacts with EME1 to form a DNA structure-specific endonuclease with substrate preference for branched DNA structures with a 5'-end at the branch nick. Typical substrates include 3'-flap structures, D-loops, replication forks and nicked Holliday junctions. May be required in mitosis for the processing of stalled or collapsed replication fork intermediates. May be required in meiosis for the repair of meiosis-specific double strand breaks subsequent to single-end invasion (SEI).</text>
</comment>
<evidence type="ECO:0000313" key="5">
    <source>
        <dbReference type="EMBL" id="KAK1934365.1"/>
    </source>
</evidence>
<comment type="subunit">
    <text evidence="2">Interacts with EME1.</text>
</comment>
<keyword evidence="2" id="KW-0539">Nucleus</keyword>
<dbReference type="GO" id="GO:0046872">
    <property type="term" value="F:metal ion binding"/>
    <property type="evidence" value="ECO:0007669"/>
    <property type="project" value="UniProtKB-UniRule"/>
</dbReference>
<keyword evidence="6" id="KW-1185">Reference proteome</keyword>
<dbReference type="InterPro" id="IPR033309">
    <property type="entry name" value="Mus81"/>
</dbReference>
<dbReference type="Pfam" id="PF02732">
    <property type="entry name" value="ERCC4"/>
    <property type="match status" value="1"/>
</dbReference>
<reference evidence="5" key="2">
    <citation type="submission" date="2021-05" db="EMBL/GenBank/DDBJ databases">
        <authorList>
            <person name="Pain A."/>
        </authorList>
    </citation>
    <scope>NUCLEOTIDE SEQUENCE</scope>
    <source>
        <strain evidence="5">1802A</strain>
    </source>
</reference>
<evidence type="ECO:0000256" key="3">
    <source>
        <dbReference type="SAM" id="MobiDB-lite"/>
    </source>
</evidence>
<dbReference type="GO" id="GO:0000727">
    <property type="term" value="P:double-strand break repair via break-induced replication"/>
    <property type="evidence" value="ECO:0007669"/>
    <property type="project" value="UniProtKB-UniRule"/>
</dbReference>
<dbReference type="SUPFAM" id="SSF52980">
    <property type="entry name" value="Restriction endonuclease-like"/>
    <property type="match status" value="1"/>
</dbReference>
<dbReference type="GO" id="GO:0031573">
    <property type="term" value="P:mitotic intra-S DNA damage checkpoint signaling"/>
    <property type="evidence" value="ECO:0007669"/>
    <property type="project" value="TreeGrafter"/>
</dbReference>
<dbReference type="EC" id="3.1.22.-" evidence="2"/>
<gene>
    <name evidence="5" type="ORF">X943_002424</name>
</gene>
<dbReference type="CDD" id="cd20074">
    <property type="entry name" value="XPF_nuclease_Mus81"/>
    <property type="match status" value="1"/>
</dbReference>
<name>A0AAD9G9P8_BABDI</name>
<feature type="domain" description="ERCC4" evidence="4">
    <location>
        <begin position="716"/>
        <end position="875"/>
    </location>
</feature>
<dbReference type="InterPro" id="IPR006166">
    <property type="entry name" value="ERCC4_domain"/>
</dbReference>
<dbReference type="GO" id="GO:0048257">
    <property type="term" value="F:3'-flap endonuclease activity"/>
    <property type="evidence" value="ECO:0007669"/>
    <property type="project" value="TreeGrafter"/>
</dbReference>
<comment type="similarity">
    <text evidence="2">Belongs to the XPF family.</text>
</comment>
<dbReference type="GO" id="GO:0006308">
    <property type="term" value="P:DNA catabolic process"/>
    <property type="evidence" value="ECO:0007669"/>
    <property type="project" value="UniProtKB-UniRule"/>
</dbReference>
<keyword evidence="2" id="KW-0460">Magnesium</keyword>
<dbReference type="GO" id="GO:0000712">
    <property type="term" value="P:resolution of meiotic recombination intermediates"/>
    <property type="evidence" value="ECO:0007669"/>
    <property type="project" value="TreeGrafter"/>
</dbReference>
<feature type="region of interest" description="Disordered" evidence="3">
    <location>
        <begin position="616"/>
        <end position="638"/>
    </location>
</feature>
<dbReference type="GO" id="GO:0005634">
    <property type="term" value="C:nucleus"/>
    <property type="evidence" value="ECO:0007669"/>
    <property type="project" value="UniProtKB-SubCell"/>
</dbReference>
<dbReference type="GO" id="GO:0048476">
    <property type="term" value="C:Holliday junction resolvase complex"/>
    <property type="evidence" value="ECO:0007669"/>
    <property type="project" value="UniProtKB-UniRule"/>
</dbReference>
<evidence type="ECO:0000313" key="6">
    <source>
        <dbReference type="Proteomes" id="UP001195914"/>
    </source>
</evidence>